<feature type="transmembrane region" description="Helical" evidence="1">
    <location>
        <begin position="12"/>
        <end position="38"/>
    </location>
</feature>
<dbReference type="STRING" id="272562.CA_C2814"/>
<dbReference type="eggNOG" id="ENOG5032UY5">
    <property type="taxonomic scope" value="Bacteria"/>
</dbReference>
<feature type="transmembrane region" description="Helical" evidence="1">
    <location>
        <begin position="127"/>
        <end position="147"/>
    </location>
</feature>
<dbReference type="AlphaFoldDB" id="Q97FC6"/>
<dbReference type="HOGENOM" id="CLU_1737534_0_0_9"/>
<keyword evidence="1" id="KW-1133">Transmembrane helix</keyword>
<proteinExistence type="predicted"/>
<gene>
    <name evidence="2" type="ordered locus">CA_C2814</name>
</gene>
<keyword evidence="1" id="KW-0472">Membrane</keyword>
<dbReference type="EMBL" id="AE001437">
    <property type="protein sequence ID" value="AAK80758.1"/>
    <property type="molecule type" value="Genomic_DNA"/>
</dbReference>
<protein>
    <submittedName>
        <fullName evidence="2">Predicted membrane protein</fullName>
    </submittedName>
</protein>
<organism evidence="2 3">
    <name type="scientific">Clostridium acetobutylicum (strain ATCC 824 / DSM 792 / JCM 1419 / IAM 19013 / LMG 5710 / NBRC 13948 / NRRL B-527 / VKM B-1787 / 2291 / W)</name>
    <dbReference type="NCBI Taxonomy" id="272562"/>
    <lineage>
        <taxon>Bacteria</taxon>
        <taxon>Bacillati</taxon>
        <taxon>Bacillota</taxon>
        <taxon>Clostridia</taxon>
        <taxon>Eubacteriales</taxon>
        <taxon>Clostridiaceae</taxon>
        <taxon>Clostridium</taxon>
    </lineage>
</organism>
<evidence type="ECO:0000313" key="3">
    <source>
        <dbReference type="Proteomes" id="UP000000814"/>
    </source>
</evidence>
<feature type="transmembrane region" description="Helical" evidence="1">
    <location>
        <begin position="87"/>
        <end position="107"/>
    </location>
</feature>
<dbReference type="GeneID" id="44999299"/>
<name>Q97FC6_CLOAB</name>
<dbReference type="RefSeq" id="WP_010966099.1">
    <property type="nucleotide sequence ID" value="NC_003030.1"/>
</dbReference>
<evidence type="ECO:0000313" key="2">
    <source>
        <dbReference type="EMBL" id="AAK80758.1"/>
    </source>
</evidence>
<dbReference type="OrthoDB" id="2859585at2"/>
<reference evidence="2 3" key="1">
    <citation type="journal article" date="2001" name="J. Bacteriol.">
        <title>Genome sequence and comparative analysis of the solvent-producing bacterium Clostridium acetobutylicum.</title>
        <authorList>
            <person name="Nolling J."/>
            <person name="Breton G."/>
            <person name="Omelchenko M.V."/>
            <person name="Makarova K.S."/>
            <person name="Zeng Q."/>
            <person name="Gibson R."/>
            <person name="Lee H.M."/>
            <person name="Dubois J."/>
            <person name="Qiu D."/>
            <person name="Hitti J."/>
            <person name="Wolf Y.I."/>
            <person name="Tatusov R.L."/>
            <person name="Sabathe F."/>
            <person name="Doucette-Stamm L."/>
            <person name="Soucaille P."/>
            <person name="Daly M.J."/>
            <person name="Bennett G.N."/>
            <person name="Koonin E.V."/>
            <person name="Smith D.R."/>
        </authorList>
    </citation>
    <scope>NUCLEOTIDE SEQUENCE [LARGE SCALE GENOMIC DNA]</scope>
    <source>
        <strain evidence="3">ATCC 824 / DSM 792 / JCM 1419 / LMG 5710 / VKM B-1787</strain>
    </source>
</reference>
<feature type="transmembrane region" description="Helical" evidence="1">
    <location>
        <begin position="58"/>
        <end position="80"/>
    </location>
</feature>
<evidence type="ECO:0000256" key="1">
    <source>
        <dbReference type="SAM" id="Phobius"/>
    </source>
</evidence>
<dbReference type="PIR" id="C97246">
    <property type="entry name" value="C97246"/>
</dbReference>
<accession>Q97FC6</accession>
<keyword evidence="3" id="KW-1185">Reference proteome</keyword>
<dbReference type="KEGG" id="cac:CA_C2814"/>
<dbReference type="PATRIC" id="fig|272562.8.peg.3000"/>
<dbReference type="Proteomes" id="UP000000814">
    <property type="component" value="Chromosome"/>
</dbReference>
<sequence>MENKKALNDTNVIIAGLIGIVSTIVGEICSRIFIYFGIGRYSAYQLNSLIVTYNRPSAILGFMLNLLIGGIIGAAVYLTAQKWGDKHVILLSLAYTLVAWMFLEIIFNVVVNKRIVTTREFSGYYNQYISAVIHAVAKGLMLNFFIFKKSK</sequence>
<keyword evidence="1" id="KW-0812">Transmembrane</keyword>